<feature type="domain" description="Terpene synthase metal-binding" evidence="3">
    <location>
        <begin position="536"/>
        <end position="592"/>
    </location>
</feature>
<comment type="caution">
    <text evidence="4">The sequence shown here is derived from an EMBL/GenBank/DDBJ whole genome shotgun (WGS) entry which is preliminary data.</text>
</comment>
<dbReference type="GO" id="GO:0009686">
    <property type="term" value="P:gibberellin biosynthetic process"/>
    <property type="evidence" value="ECO:0007669"/>
    <property type="project" value="TreeGrafter"/>
</dbReference>
<reference evidence="4 5" key="1">
    <citation type="submission" date="2019-12" db="EMBL/GenBank/DDBJ databases">
        <authorList>
            <person name="Alioto T."/>
            <person name="Alioto T."/>
            <person name="Gomez Garrido J."/>
        </authorList>
    </citation>
    <scope>NUCLEOTIDE SEQUENCE [LARGE SCALE GENOMIC DNA]</scope>
</reference>
<dbReference type="PANTHER" id="PTHR31739:SF30">
    <property type="entry name" value="COPAL-8-OL DIPHOSPHATE HYDRATASE, CHLOROPLASTIC"/>
    <property type="match status" value="1"/>
</dbReference>
<keyword evidence="5" id="KW-1185">Reference proteome</keyword>
<evidence type="ECO:0000313" key="5">
    <source>
        <dbReference type="Proteomes" id="UP000594638"/>
    </source>
</evidence>
<evidence type="ECO:0000259" key="2">
    <source>
        <dbReference type="Pfam" id="PF01397"/>
    </source>
</evidence>
<dbReference type="FunFam" id="1.50.10.130:FF:000002">
    <property type="entry name" value="Ent-copalyl diphosphate synthase, chloroplastic"/>
    <property type="match status" value="1"/>
</dbReference>
<dbReference type="InterPro" id="IPR008930">
    <property type="entry name" value="Terpenoid_cyclase/PrenylTrfase"/>
</dbReference>
<dbReference type="Gene3D" id="1.10.600.10">
    <property type="entry name" value="Farnesyl Diphosphate Synthase"/>
    <property type="match status" value="1"/>
</dbReference>
<dbReference type="GO" id="GO:0009507">
    <property type="term" value="C:chloroplast"/>
    <property type="evidence" value="ECO:0007669"/>
    <property type="project" value="TreeGrafter"/>
</dbReference>
<dbReference type="InterPro" id="IPR050148">
    <property type="entry name" value="Terpene_synthase-like"/>
</dbReference>
<accession>A0A8S0UIA4</accession>
<dbReference type="Gramene" id="OE9A066825T1">
    <property type="protein sequence ID" value="OE9A066825C1"/>
    <property type="gene ID" value="OE9A066825"/>
</dbReference>
<evidence type="ECO:0000256" key="1">
    <source>
        <dbReference type="ARBA" id="ARBA00022723"/>
    </source>
</evidence>
<name>A0A8S0UIA4_OLEEU</name>
<dbReference type="GO" id="GO:0000287">
    <property type="term" value="F:magnesium ion binding"/>
    <property type="evidence" value="ECO:0007669"/>
    <property type="project" value="InterPro"/>
</dbReference>
<dbReference type="InterPro" id="IPR005630">
    <property type="entry name" value="Terpene_synthase_metal-bd"/>
</dbReference>
<dbReference type="PANTHER" id="PTHR31739">
    <property type="entry name" value="ENT-COPALYL DIPHOSPHATE SYNTHASE, CHLOROPLASTIC"/>
    <property type="match status" value="1"/>
</dbReference>
<dbReference type="Gene3D" id="1.50.10.130">
    <property type="entry name" value="Terpene synthase, N-terminal domain"/>
    <property type="match status" value="1"/>
</dbReference>
<feature type="domain" description="Terpene synthase N-terminal" evidence="2">
    <location>
        <begin position="255"/>
        <end position="442"/>
    </location>
</feature>
<dbReference type="OrthoDB" id="2343925at2759"/>
<organism evidence="4 5">
    <name type="scientific">Olea europaea subsp. europaea</name>
    <dbReference type="NCBI Taxonomy" id="158383"/>
    <lineage>
        <taxon>Eukaryota</taxon>
        <taxon>Viridiplantae</taxon>
        <taxon>Streptophyta</taxon>
        <taxon>Embryophyta</taxon>
        <taxon>Tracheophyta</taxon>
        <taxon>Spermatophyta</taxon>
        <taxon>Magnoliopsida</taxon>
        <taxon>eudicotyledons</taxon>
        <taxon>Gunneridae</taxon>
        <taxon>Pentapetalae</taxon>
        <taxon>asterids</taxon>
        <taxon>lamiids</taxon>
        <taxon>Lamiales</taxon>
        <taxon>Oleaceae</taxon>
        <taxon>Oleeae</taxon>
        <taxon>Olea</taxon>
    </lineage>
</organism>
<keyword evidence="1" id="KW-0479">Metal-binding</keyword>
<dbReference type="SFLD" id="SFLDG01014">
    <property type="entry name" value="Terpene_Cyclase_Like_1_N-term"/>
    <property type="match status" value="1"/>
</dbReference>
<dbReference type="Pfam" id="PF03936">
    <property type="entry name" value="Terpene_synth_C"/>
    <property type="match status" value="1"/>
</dbReference>
<dbReference type="EMBL" id="CACTIH010009031">
    <property type="protein sequence ID" value="CAA3019819.1"/>
    <property type="molecule type" value="Genomic_DNA"/>
</dbReference>
<dbReference type="SUPFAM" id="SSF48576">
    <property type="entry name" value="Terpenoid synthases"/>
    <property type="match status" value="1"/>
</dbReference>
<dbReference type="GO" id="GO:0010333">
    <property type="term" value="F:terpene synthase activity"/>
    <property type="evidence" value="ECO:0007669"/>
    <property type="project" value="InterPro"/>
</dbReference>
<proteinExistence type="predicted"/>
<evidence type="ECO:0000259" key="3">
    <source>
        <dbReference type="Pfam" id="PF03936"/>
    </source>
</evidence>
<dbReference type="SFLD" id="SFLDG01605">
    <property type="entry name" value="Terpene_Cyclase_Like_1_N-term"/>
    <property type="match status" value="1"/>
</dbReference>
<evidence type="ECO:0000313" key="4">
    <source>
        <dbReference type="EMBL" id="CAA3019819.1"/>
    </source>
</evidence>
<dbReference type="AlphaFoldDB" id="A0A8S0UIA4"/>
<dbReference type="Proteomes" id="UP000594638">
    <property type="component" value="Unassembled WGS sequence"/>
</dbReference>
<dbReference type="InterPro" id="IPR001906">
    <property type="entry name" value="Terpene_synth_N"/>
</dbReference>
<gene>
    <name evidence="4" type="ORF">OLEA9_A066825</name>
</gene>
<dbReference type="InterPro" id="IPR036965">
    <property type="entry name" value="Terpene_synth_N_sf"/>
</dbReference>
<protein>
    <submittedName>
        <fullName evidence="4">Copal-8-ol diphosphate hydratase</fullName>
    </submittedName>
</protein>
<sequence length="789" mass="90653">MKTLPILQLHSFPPVPHKTTFSVANQGPSNEFFGRLSLPGRDVNRKGILKVVHRDYVNLSQVHEMDVLKNGEAIEWDIDYIKKTLDTMGEGRTSLSPYDTAWIALVRNLHGLDLPQFPSSLQWIADNQLSDGSWGDEHFFLAYDRLVNTLACVVALRSWNLHSQKIEKGITFIKENIHKLETAEEENMTCGFEIVLPALLDRARNLGIDDIPYDAPVIKEIYAAKDRKMKRIPEDLIHTVPTTLLFSLEGLQNLDWKKLLWLKTPLGSFLTSPSSTAFALMETKDDNCFRYLDDIVKTFNGGAPHSYPADLFPRLWAVDRLQRLGISRFFESQITDILSYVYRFWTDEGIFSARYSGFSDIDDTSMGFRLLRLHGFSVNPDVFTQFKNDNKFSCFGGQMIESATPIFNLYRASQVQFPGETILEEAKKFSYSFLQEKLASHHLVDKWIISEGLYDEIMKGLELPWYADLPRVEARFYIEQYGGATDVWIGKTLYRMPDISNNVYLDLAKLDYNKCQAQHQTEWNEFEEWYANDNLQELGITRKYLLHAYFLAAATVFEPERSNVRLAWAKSQIICKIIVSYFNHETTSEEEKIAFLANFRNSINGLTKTKSSKTGHRILNILSKILDQASTDAWGILGRDISHQLHNTWGAWLMKLNRGVKCDEGAELLVNIINICAGHIVSEESILHPEYQRLSKLTNKVCQQLQWYQNEKVLGIDDCSAENIIMECNREIEQNMQALVELVVCESNVANKNVKQTFLMVAKTFYYGANCSRETIDFHISKVLFERVV</sequence>
<dbReference type="SUPFAM" id="SSF48239">
    <property type="entry name" value="Terpenoid cyclases/Protein prenyltransferases"/>
    <property type="match status" value="2"/>
</dbReference>
<dbReference type="Pfam" id="PF01397">
    <property type="entry name" value="Terpene_synth"/>
    <property type="match status" value="1"/>
</dbReference>
<dbReference type="InterPro" id="IPR008949">
    <property type="entry name" value="Isoprenoid_synthase_dom_sf"/>
</dbReference>
<dbReference type="Gene3D" id="1.50.10.160">
    <property type="match status" value="1"/>
</dbReference>